<feature type="transmembrane region" description="Helical" evidence="6">
    <location>
        <begin position="279"/>
        <end position="296"/>
    </location>
</feature>
<evidence type="ECO:0000256" key="2">
    <source>
        <dbReference type="ARBA" id="ARBA00004533"/>
    </source>
</evidence>
<gene>
    <name evidence="9" type="ORF">GCM10017655_02540</name>
</gene>
<keyword evidence="7" id="KW-0732">Signal</keyword>
<dbReference type="InterPro" id="IPR029787">
    <property type="entry name" value="Nucleotide_cyclase"/>
</dbReference>
<dbReference type="EC" id="2.7.7.65" evidence="3"/>
<feature type="domain" description="GGDEF" evidence="8">
    <location>
        <begin position="478"/>
        <end position="613"/>
    </location>
</feature>
<organism evidence="9 10">
    <name type="scientific">Pseudomonas turukhanskensis</name>
    <dbReference type="NCBI Taxonomy" id="1806536"/>
    <lineage>
        <taxon>Bacteria</taxon>
        <taxon>Pseudomonadati</taxon>
        <taxon>Pseudomonadota</taxon>
        <taxon>Gammaproteobacteria</taxon>
        <taxon>Pseudomonadales</taxon>
        <taxon>Pseudomonadaceae</taxon>
        <taxon>Pseudomonas</taxon>
    </lineage>
</organism>
<feature type="signal peptide" evidence="7">
    <location>
        <begin position="1"/>
        <end position="22"/>
    </location>
</feature>
<evidence type="ECO:0000256" key="4">
    <source>
        <dbReference type="ARBA" id="ARBA00034247"/>
    </source>
</evidence>
<feature type="transmembrane region" description="Helical" evidence="6">
    <location>
        <begin position="247"/>
        <end position="267"/>
    </location>
</feature>
<dbReference type="GO" id="GO:0016301">
    <property type="term" value="F:kinase activity"/>
    <property type="evidence" value="ECO:0007669"/>
    <property type="project" value="UniProtKB-KW"/>
</dbReference>
<evidence type="ECO:0000313" key="10">
    <source>
        <dbReference type="Proteomes" id="UP001143328"/>
    </source>
</evidence>
<evidence type="ECO:0000256" key="3">
    <source>
        <dbReference type="ARBA" id="ARBA00012528"/>
    </source>
</evidence>
<comment type="caution">
    <text evidence="9">The sequence shown here is derived from an EMBL/GenBank/DDBJ whole genome shotgun (WGS) entry which is preliminary data.</text>
</comment>
<dbReference type="EMBL" id="BSFN01000001">
    <property type="protein sequence ID" value="GLK87192.1"/>
    <property type="molecule type" value="Genomic_DNA"/>
</dbReference>
<proteinExistence type="predicted"/>
<evidence type="ECO:0000256" key="7">
    <source>
        <dbReference type="SAM" id="SignalP"/>
    </source>
</evidence>
<evidence type="ECO:0000256" key="6">
    <source>
        <dbReference type="SAM" id="Phobius"/>
    </source>
</evidence>
<reference evidence="9" key="2">
    <citation type="submission" date="2023-01" db="EMBL/GenBank/DDBJ databases">
        <authorList>
            <person name="Sun Q."/>
            <person name="Evtushenko L."/>
        </authorList>
    </citation>
    <scope>NUCLEOTIDE SEQUENCE</scope>
    <source>
        <strain evidence="9">VKM B-2935</strain>
    </source>
</reference>
<dbReference type="PROSITE" id="PS51257">
    <property type="entry name" value="PROKAR_LIPOPROTEIN"/>
    <property type="match status" value="1"/>
</dbReference>
<feature type="transmembrane region" description="Helical" evidence="6">
    <location>
        <begin position="212"/>
        <end position="235"/>
    </location>
</feature>
<reference evidence="9" key="1">
    <citation type="journal article" date="2014" name="Int. J. Syst. Evol. Microbiol.">
        <title>Complete genome sequence of Corynebacterium casei LMG S-19264T (=DSM 44701T), isolated from a smear-ripened cheese.</title>
        <authorList>
            <consortium name="US DOE Joint Genome Institute (JGI-PGF)"/>
            <person name="Walter F."/>
            <person name="Albersmeier A."/>
            <person name="Kalinowski J."/>
            <person name="Ruckert C."/>
        </authorList>
    </citation>
    <scope>NUCLEOTIDE SEQUENCE</scope>
    <source>
        <strain evidence="9">VKM B-2935</strain>
    </source>
</reference>
<dbReference type="RefSeq" id="WP_271193403.1">
    <property type="nucleotide sequence ID" value="NZ_BSFN01000001.1"/>
</dbReference>
<dbReference type="GO" id="GO:0052621">
    <property type="term" value="F:diguanylate cyclase activity"/>
    <property type="evidence" value="ECO:0007669"/>
    <property type="project" value="UniProtKB-EC"/>
</dbReference>
<evidence type="ECO:0000313" key="9">
    <source>
        <dbReference type="EMBL" id="GLK87192.1"/>
    </source>
</evidence>
<dbReference type="InterPro" id="IPR011623">
    <property type="entry name" value="7TMR_DISM_rcpt_extracell_dom1"/>
</dbReference>
<dbReference type="GO" id="GO:1902201">
    <property type="term" value="P:negative regulation of bacterial-type flagellum-dependent cell motility"/>
    <property type="evidence" value="ECO:0007669"/>
    <property type="project" value="TreeGrafter"/>
</dbReference>
<dbReference type="PANTHER" id="PTHR45138">
    <property type="entry name" value="REGULATORY COMPONENTS OF SENSORY TRANSDUCTION SYSTEM"/>
    <property type="match status" value="1"/>
</dbReference>
<comment type="subcellular location">
    <subcellularLocation>
        <location evidence="2">Cell inner membrane</location>
    </subcellularLocation>
</comment>
<feature type="transmembrane region" description="Helical" evidence="6">
    <location>
        <begin position="302"/>
        <end position="322"/>
    </location>
</feature>
<dbReference type="PROSITE" id="PS50887">
    <property type="entry name" value="GGDEF"/>
    <property type="match status" value="1"/>
</dbReference>
<dbReference type="Gene3D" id="2.60.40.2380">
    <property type="match status" value="1"/>
</dbReference>
<keyword evidence="9" id="KW-0808">Transferase</keyword>
<keyword evidence="10" id="KW-1185">Reference proteome</keyword>
<dbReference type="GO" id="GO:0043709">
    <property type="term" value="P:cell adhesion involved in single-species biofilm formation"/>
    <property type="evidence" value="ECO:0007669"/>
    <property type="project" value="TreeGrafter"/>
</dbReference>
<keyword evidence="6" id="KW-0472">Membrane</keyword>
<dbReference type="Proteomes" id="UP001143328">
    <property type="component" value="Unassembled WGS sequence"/>
</dbReference>
<dbReference type="Pfam" id="PF07695">
    <property type="entry name" value="7TMR-DISM_7TM"/>
    <property type="match status" value="1"/>
</dbReference>
<feature type="transmembrane region" description="Helical" evidence="6">
    <location>
        <begin position="183"/>
        <end position="205"/>
    </location>
</feature>
<dbReference type="CDD" id="cd01949">
    <property type="entry name" value="GGDEF"/>
    <property type="match status" value="1"/>
</dbReference>
<protein>
    <recommendedName>
        <fullName evidence="3">diguanylate cyclase</fullName>
        <ecNumber evidence="3">2.7.7.65</ecNumber>
    </recommendedName>
</protein>
<accession>A0A9W6NE05</accession>
<name>A0A9W6NE05_9PSED</name>
<dbReference type="InterPro" id="IPR050469">
    <property type="entry name" value="Diguanylate_Cyclase"/>
</dbReference>
<evidence type="ECO:0000256" key="1">
    <source>
        <dbReference type="ARBA" id="ARBA00001946"/>
    </source>
</evidence>
<evidence type="ECO:0000256" key="5">
    <source>
        <dbReference type="SAM" id="Coils"/>
    </source>
</evidence>
<dbReference type="Pfam" id="PF00990">
    <property type="entry name" value="GGDEF"/>
    <property type="match status" value="1"/>
</dbReference>
<feature type="chain" id="PRO_5040972529" description="diguanylate cyclase" evidence="7">
    <location>
        <begin position="23"/>
        <end position="616"/>
    </location>
</feature>
<keyword evidence="6" id="KW-1133">Transmembrane helix</keyword>
<dbReference type="SMART" id="SM00267">
    <property type="entry name" value="GGDEF"/>
    <property type="match status" value="1"/>
</dbReference>
<feature type="transmembrane region" description="Helical" evidence="6">
    <location>
        <begin position="364"/>
        <end position="383"/>
    </location>
</feature>
<dbReference type="Gene3D" id="3.30.70.270">
    <property type="match status" value="1"/>
</dbReference>
<keyword evidence="5" id="KW-0175">Coiled coil</keyword>
<keyword evidence="6" id="KW-0812">Transmembrane</keyword>
<dbReference type="FunFam" id="3.30.70.270:FF:000001">
    <property type="entry name" value="Diguanylate cyclase domain protein"/>
    <property type="match status" value="1"/>
</dbReference>
<evidence type="ECO:0000259" key="8">
    <source>
        <dbReference type="PROSITE" id="PS50887"/>
    </source>
</evidence>
<dbReference type="PANTHER" id="PTHR45138:SF9">
    <property type="entry name" value="DIGUANYLATE CYCLASE DGCM-RELATED"/>
    <property type="match status" value="1"/>
</dbReference>
<keyword evidence="9" id="KW-0418">Kinase</keyword>
<dbReference type="InterPro" id="IPR011622">
    <property type="entry name" value="7TMR_DISM_rcpt_extracell_dom2"/>
</dbReference>
<dbReference type="GO" id="GO:0005886">
    <property type="term" value="C:plasma membrane"/>
    <property type="evidence" value="ECO:0007669"/>
    <property type="project" value="UniProtKB-SubCell"/>
</dbReference>
<dbReference type="Pfam" id="PF07696">
    <property type="entry name" value="7TMR-DISMED2"/>
    <property type="match status" value="1"/>
</dbReference>
<dbReference type="AlphaFoldDB" id="A0A9W6NE05"/>
<dbReference type="InterPro" id="IPR000160">
    <property type="entry name" value="GGDEF_dom"/>
</dbReference>
<sequence>MRLRFHVMTLLLCWLAAFGCQAALVQLQDEMEPLRLGPQLEYLLPQQPLQFVDAQRSRGWQLVNADSLNLGHQEQAVWVRVHLLNIANINDWLLVADWPILDRADVRLYYPESRSWGAMQSAGDHLPFSTWPRAERQLVFPLSLEKAEEAWVYMRVSSKENLVLPLELFSDEQFQAQEKSMRMLLGMFFGAMLAILLYNASLYLFTRHRSYVWYTLYLLGVIIYELSISGIGPLYVWPDLGTPARQIYALSAIWSFFAAAMFIRAFLRLPRYGGWPLWTNNLLALYWLAALVLVLAEPDWVYWIGVNQVALASCILALVVAVSAWRRGNASAPMFILAWSVLIVCTFVHVAALEGLLPINQITLRAQTLGFFVEFILLSVALADRLNRERAQRVAAQHSLLEAREQALATQQQMLEVQRRTNEELEHRVQERTSALQRTKLDLEQANTELTRISHTDALTQLANRRYCDQQLAHLNDPALAVLMIDIDHFKRINDTYGHPFGDTCISAVAQVLKQATRRSADLAARYGGEEFVVLLRDSNPKDAFELAEQVRQAVAGITLDADGVQVRLTVSIGVACNSAEHVLDVQALLSAADRALYVAKQGGRNQVQGVQALPA</sequence>
<feature type="transmembrane region" description="Helical" evidence="6">
    <location>
        <begin position="334"/>
        <end position="352"/>
    </location>
</feature>
<dbReference type="NCBIfam" id="TIGR00254">
    <property type="entry name" value="GGDEF"/>
    <property type="match status" value="1"/>
</dbReference>
<comment type="cofactor">
    <cofactor evidence="1">
        <name>Mg(2+)</name>
        <dbReference type="ChEBI" id="CHEBI:18420"/>
    </cofactor>
</comment>
<feature type="coiled-coil region" evidence="5">
    <location>
        <begin position="400"/>
        <end position="428"/>
    </location>
</feature>
<comment type="catalytic activity">
    <reaction evidence="4">
        <text>2 GTP = 3',3'-c-di-GMP + 2 diphosphate</text>
        <dbReference type="Rhea" id="RHEA:24898"/>
        <dbReference type="ChEBI" id="CHEBI:33019"/>
        <dbReference type="ChEBI" id="CHEBI:37565"/>
        <dbReference type="ChEBI" id="CHEBI:58805"/>
        <dbReference type="EC" id="2.7.7.65"/>
    </reaction>
</comment>
<dbReference type="SUPFAM" id="SSF55073">
    <property type="entry name" value="Nucleotide cyclase"/>
    <property type="match status" value="1"/>
</dbReference>
<dbReference type="InterPro" id="IPR043128">
    <property type="entry name" value="Rev_trsase/Diguanyl_cyclase"/>
</dbReference>